<evidence type="ECO:0000256" key="2">
    <source>
        <dbReference type="ARBA" id="ARBA00012720"/>
    </source>
</evidence>
<keyword evidence="12" id="KW-1185">Reference proteome</keyword>
<evidence type="ECO:0000256" key="4">
    <source>
        <dbReference type="ARBA" id="ARBA00022801"/>
    </source>
</evidence>
<evidence type="ECO:0000256" key="7">
    <source>
        <dbReference type="ARBA" id="ARBA00023268"/>
    </source>
</evidence>
<dbReference type="InterPro" id="IPR011257">
    <property type="entry name" value="DNA_glycosylase"/>
</dbReference>
<dbReference type="Pfam" id="PF00730">
    <property type="entry name" value="HhH-GPD"/>
    <property type="match status" value="1"/>
</dbReference>
<dbReference type="GO" id="GO:0008534">
    <property type="term" value="F:oxidized purine nucleobase lesion DNA N-glycosylase activity"/>
    <property type="evidence" value="ECO:0007669"/>
    <property type="project" value="InterPro"/>
</dbReference>
<evidence type="ECO:0000313" key="11">
    <source>
        <dbReference type="EMBL" id="PXA03246.1"/>
    </source>
</evidence>
<reference evidence="11 12" key="1">
    <citation type="submission" date="2018-05" db="EMBL/GenBank/DDBJ databases">
        <title>Coraliomargarita sinensis sp. nov., isolated from a marine solar saltern.</title>
        <authorList>
            <person name="Zhou L.Y."/>
        </authorList>
    </citation>
    <scope>NUCLEOTIDE SEQUENCE [LARGE SCALE GENOMIC DNA]</scope>
    <source>
        <strain evidence="11 12">WN38</strain>
    </source>
</reference>
<dbReference type="Proteomes" id="UP000247099">
    <property type="component" value="Unassembled WGS sequence"/>
</dbReference>
<evidence type="ECO:0000256" key="8">
    <source>
        <dbReference type="ARBA" id="ARBA00023295"/>
    </source>
</evidence>
<keyword evidence="4" id="KW-0378">Hydrolase</keyword>
<evidence type="ECO:0000259" key="10">
    <source>
        <dbReference type="SMART" id="SM00478"/>
    </source>
</evidence>
<dbReference type="EC" id="4.2.99.18" evidence="2"/>
<evidence type="ECO:0000256" key="1">
    <source>
        <dbReference type="ARBA" id="ARBA00010679"/>
    </source>
</evidence>
<comment type="catalytic activity">
    <reaction evidence="9">
        <text>2'-deoxyribonucleotide-(2'-deoxyribose 5'-phosphate)-2'-deoxyribonucleotide-DNA = a 3'-end 2'-deoxyribonucleotide-(2,3-dehydro-2,3-deoxyribose 5'-phosphate)-DNA + a 5'-end 5'-phospho-2'-deoxyribonucleoside-DNA + H(+)</text>
        <dbReference type="Rhea" id="RHEA:66592"/>
        <dbReference type="Rhea" id="RHEA-COMP:13180"/>
        <dbReference type="Rhea" id="RHEA-COMP:16897"/>
        <dbReference type="Rhea" id="RHEA-COMP:17067"/>
        <dbReference type="ChEBI" id="CHEBI:15378"/>
        <dbReference type="ChEBI" id="CHEBI:136412"/>
        <dbReference type="ChEBI" id="CHEBI:157695"/>
        <dbReference type="ChEBI" id="CHEBI:167181"/>
        <dbReference type="EC" id="4.2.99.18"/>
    </reaction>
</comment>
<dbReference type="Pfam" id="PF07934">
    <property type="entry name" value="OGG_N"/>
    <property type="match status" value="1"/>
</dbReference>
<evidence type="ECO:0000256" key="5">
    <source>
        <dbReference type="ARBA" id="ARBA00023204"/>
    </source>
</evidence>
<dbReference type="InterPro" id="IPR012904">
    <property type="entry name" value="OGG_N"/>
</dbReference>
<keyword evidence="5" id="KW-0234">DNA repair</keyword>
<dbReference type="EMBL" id="QHJQ01000010">
    <property type="protein sequence ID" value="PXA03246.1"/>
    <property type="molecule type" value="Genomic_DNA"/>
</dbReference>
<dbReference type="GO" id="GO:0006289">
    <property type="term" value="P:nucleotide-excision repair"/>
    <property type="evidence" value="ECO:0007669"/>
    <property type="project" value="InterPro"/>
</dbReference>
<accession>A0A317ZDF9</accession>
<proteinExistence type="inferred from homology"/>
<protein>
    <recommendedName>
        <fullName evidence="2">DNA-(apurinic or apyrimidinic site) lyase</fullName>
        <ecNumber evidence="2">4.2.99.18</ecNumber>
    </recommendedName>
</protein>
<evidence type="ECO:0000313" key="12">
    <source>
        <dbReference type="Proteomes" id="UP000247099"/>
    </source>
</evidence>
<name>A0A317ZDF9_9BACT</name>
<evidence type="ECO:0000256" key="3">
    <source>
        <dbReference type="ARBA" id="ARBA00022763"/>
    </source>
</evidence>
<dbReference type="InterPro" id="IPR023170">
    <property type="entry name" value="HhH_base_excis_C"/>
</dbReference>
<evidence type="ECO:0000256" key="9">
    <source>
        <dbReference type="ARBA" id="ARBA00044632"/>
    </source>
</evidence>
<dbReference type="SUPFAM" id="SSF55945">
    <property type="entry name" value="TATA-box binding protein-like"/>
    <property type="match status" value="1"/>
</dbReference>
<dbReference type="InterPro" id="IPR003265">
    <property type="entry name" value="HhH-GPD_domain"/>
</dbReference>
<keyword evidence="8" id="KW-0326">Glycosidase</keyword>
<evidence type="ECO:0000256" key="6">
    <source>
        <dbReference type="ARBA" id="ARBA00023239"/>
    </source>
</evidence>
<dbReference type="SUPFAM" id="SSF48150">
    <property type="entry name" value="DNA-glycosylase"/>
    <property type="match status" value="1"/>
</dbReference>
<dbReference type="SMART" id="SM00478">
    <property type="entry name" value="ENDO3c"/>
    <property type="match status" value="1"/>
</dbReference>
<organism evidence="11 12">
    <name type="scientific">Coraliomargarita sinensis</name>
    <dbReference type="NCBI Taxonomy" id="2174842"/>
    <lineage>
        <taxon>Bacteria</taxon>
        <taxon>Pseudomonadati</taxon>
        <taxon>Verrucomicrobiota</taxon>
        <taxon>Opitutia</taxon>
        <taxon>Puniceicoccales</taxon>
        <taxon>Coraliomargaritaceae</taxon>
        <taxon>Coraliomargarita</taxon>
    </lineage>
</organism>
<dbReference type="GO" id="GO:0003684">
    <property type="term" value="F:damaged DNA binding"/>
    <property type="evidence" value="ECO:0007669"/>
    <property type="project" value="InterPro"/>
</dbReference>
<dbReference type="Gene3D" id="1.10.340.30">
    <property type="entry name" value="Hypothetical protein, domain 2"/>
    <property type="match status" value="1"/>
</dbReference>
<dbReference type="AlphaFoldDB" id="A0A317ZDF9"/>
<dbReference type="GO" id="GO:0140078">
    <property type="term" value="F:class I DNA-(apurinic or apyrimidinic site) endonuclease activity"/>
    <property type="evidence" value="ECO:0007669"/>
    <property type="project" value="UniProtKB-EC"/>
</dbReference>
<comment type="similarity">
    <text evidence="1">Belongs to the type-1 OGG1 family.</text>
</comment>
<feature type="domain" description="HhH-GPD" evidence="10">
    <location>
        <begin position="165"/>
        <end position="309"/>
    </location>
</feature>
<gene>
    <name evidence="11" type="ORF">DDZ13_12530</name>
</gene>
<dbReference type="Gene3D" id="1.10.1670.10">
    <property type="entry name" value="Helix-hairpin-Helix base-excision DNA repair enzymes (C-terminal)"/>
    <property type="match status" value="1"/>
</dbReference>
<keyword evidence="3" id="KW-0227">DNA damage</keyword>
<sequence>MALHDQGCQRRSARQKAELPLEHVDLAFSDWQLWADAPHFSRTAFAETLDGGQAFRWNRIKNCFEGRWAKNTVRLRQDNSGILWCAPTGDNPEAVGSALAQYFALDTDFAGQTDALPWRSDPVLKTAIEAFPGLRILRQPLGETLFGFLCSSTKQIPQIKAICEAVAIDMGDPLPDGSHALPSWAQIAAAGETRLREAKLGYRARYINQTAVFLSQNPGWLDETEALPTSEARQRLISLPGVGRKIADCVLLFGMGRLEAFPIDTWVQKILVRAYGLEGWKSDPLLDFARVHFGPSAGLAQQYLFAAARAGLIAKK</sequence>
<dbReference type="InParanoid" id="A0A317ZDF9"/>
<comment type="caution">
    <text evidence="11">The sequence shown here is derived from an EMBL/GenBank/DDBJ whole genome shotgun (WGS) entry which is preliminary data.</text>
</comment>
<dbReference type="InterPro" id="IPR052054">
    <property type="entry name" value="Oxidative_DNA_repair_enzyme"/>
</dbReference>
<keyword evidence="6" id="KW-0456">Lyase</keyword>
<keyword evidence="7" id="KW-0511">Multifunctional enzyme</keyword>
<dbReference type="PANTHER" id="PTHR10242">
    <property type="entry name" value="8-OXOGUANINE DNA GLYCOSYLASE"/>
    <property type="match status" value="1"/>
</dbReference>
<dbReference type="Gene3D" id="3.30.310.260">
    <property type="match status" value="1"/>
</dbReference>
<dbReference type="CDD" id="cd00056">
    <property type="entry name" value="ENDO3c"/>
    <property type="match status" value="1"/>
</dbReference>
<keyword evidence="11" id="KW-0238">DNA-binding</keyword>
<dbReference type="GO" id="GO:0006284">
    <property type="term" value="P:base-excision repair"/>
    <property type="evidence" value="ECO:0007669"/>
    <property type="project" value="InterPro"/>
</dbReference>
<dbReference type="PANTHER" id="PTHR10242:SF2">
    <property type="entry name" value="N-GLYCOSYLASE_DNA LYASE"/>
    <property type="match status" value="1"/>
</dbReference>